<dbReference type="PATRIC" id="fig|886738.10.peg.2245"/>
<comment type="caution">
    <text evidence="9">The sequence shown here is derived from an EMBL/GenBank/DDBJ whole genome shotgun (WGS) entry which is preliminary data.</text>
</comment>
<proteinExistence type="inferred from homology"/>
<keyword evidence="1 7" id="KW-0004">4Fe-4S</keyword>
<keyword evidence="2 7" id="KW-0639">Primosome</keyword>
<feature type="binding site" evidence="7">
    <location>
        <position position="312"/>
    </location>
    <ligand>
        <name>[4Fe-4S] cluster</name>
        <dbReference type="ChEBI" id="CHEBI:49883"/>
    </ligand>
</feature>
<dbReference type="GO" id="GO:0046872">
    <property type="term" value="F:metal ion binding"/>
    <property type="evidence" value="ECO:0007669"/>
    <property type="project" value="UniProtKB-KW"/>
</dbReference>
<reference evidence="9" key="1">
    <citation type="journal article" date="2011" name="PLoS ONE">
        <title>Genome of a low-salinity ammonia-oxidizing archaeon determined by single-cell and metagenomic analysis.</title>
        <authorList>
            <person name="Blainey P.C."/>
            <person name="Mosier A.C."/>
            <person name="Potanina A."/>
            <person name="Francis C.A."/>
            <person name="Quake S.R."/>
        </authorList>
    </citation>
    <scope>NUCLEOTIDE SEQUENCE [LARGE SCALE GENOMIC DNA]</scope>
    <source>
        <strain evidence="9">SFB1</strain>
    </source>
</reference>
<dbReference type="SUPFAM" id="SSF140914">
    <property type="entry name" value="PriB N-terminal domain-like"/>
    <property type="match status" value="1"/>
</dbReference>
<dbReference type="InterPro" id="IPR058560">
    <property type="entry name" value="DNA_primase_C"/>
</dbReference>
<feature type="domain" description="DNA primase large subunit C-terminal" evidence="8">
    <location>
        <begin position="231"/>
        <end position="319"/>
    </location>
</feature>
<dbReference type="AlphaFoldDB" id="F3KN71"/>
<keyword evidence="5 7" id="KW-0408">Iron</keyword>
<evidence type="ECO:0000256" key="3">
    <source>
        <dbReference type="ARBA" id="ARBA00022705"/>
    </source>
</evidence>
<accession>F3KN71</accession>
<feature type="binding site" evidence="7">
    <location>
        <position position="239"/>
    </location>
    <ligand>
        <name>[4Fe-4S] cluster</name>
        <dbReference type="ChEBI" id="CHEBI:49883"/>
    </ligand>
</feature>
<dbReference type="GO" id="GO:0003899">
    <property type="term" value="F:DNA-directed RNA polymerase activity"/>
    <property type="evidence" value="ECO:0007669"/>
    <property type="project" value="InterPro"/>
</dbReference>
<organism evidence="9">
    <name type="scientific">Candidatus Nitrosarchaeum limnium SFB1</name>
    <dbReference type="NCBI Taxonomy" id="886738"/>
    <lineage>
        <taxon>Archaea</taxon>
        <taxon>Nitrososphaerota</taxon>
        <taxon>Nitrososphaeria</taxon>
        <taxon>Nitrosopumilales</taxon>
        <taxon>Nitrosopumilaceae</taxon>
        <taxon>Nitrosarchaeum</taxon>
    </lineage>
</organism>
<dbReference type="Pfam" id="PF04104">
    <property type="entry name" value="DNA_primase_lrg"/>
    <property type="match status" value="1"/>
</dbReference>
<feature type="binding site" evidence="7">
    <location>
        <position position="321"/>
    </location>
    <ligand>
        <name>[4Fe-4S] cluster</name>
        <dbReference type="ChEBI" id="CHEBI:49883"/>
    </ligand>
</feature>
<dbReference type="HOGENOM" id="CLU_052778_0_0_2"/>
<evidence type="ECO:0000256" key="6">
    <source>
        <dbReference type="ARBA" id="ARBA00023014"/>
    </source>
</evidence>
<dbReference type="GO" id="GO:1990077">
    <property type="term" value="C:primosome complex"/>
    <property type="evidence" value="ECO:0007669"/>
    <property type="project" value="UniProtKB-KW"/>
</dbReference>
<gene>
    <name evidence="7" type="primary">priL</name>
    <name evidence="9" type="ORF">Nlim_2118</name>
</gene>
<dbReference type="GO" id="GO:0051539">
    <property type="term" value="F:4 iron, 4 sulfur cluster binding"/>
    <property type="evidence" value="ECO:0007669"/>
    <property type="project" value="UniProtKB-UniRule"/>
</dbReference>
<name>F3KN71_9ARCH</name>
<dbReference type="STRING" id="886738.Nlim_2118"/>
<keyword evidence="6 7" id="KW-0411">Iron-sulfur</keyword>
<dbReference type="Proteomes" id="UP000004348">
    <property type="component" value="Chromosome"/>
</dbReference>
<evidence type="ECO:0000256" key="4">
    <source>
        <dbReference type="ARBA" id="ARBA00022723"/>
    </source>
</evidence>
<keyword evidence="4 7" id="KW-0479">Metal-binding</keyword>
<evidence type="ECO:0000313" key="9">
    <source>
        <dbReference type="EMBL" id="EGG41304.1"/>
    </source>
</evidence>
<comment type="similarity">
    <text evidence="7">Belongs to the eukaryotic-type primase large subunit family.</text>
</comment>
<comment type="subunit">
    <text evidence="7">Heterodimer of a small subunit (PriS) and a large subunit (PriL).</text>
</comment>
<feature type="binding site" evidence="7">
    <location>
        <position position="327"/>
    </location>
    <ligand>
        <name>[4Fe-4S] cluster</name>
        <dbReference type="ChEBI" id="CHEBI:49883"/>
    </ligand>
</feature>
<evidence type="ECO:0000256" key="2">
    <source>
        <dbReference type="ARBA" id="ARBA00022515"/>
    </source>
</evidence>
<dbReference type="EMBL" id="AEGP01000066">
    <property type="protein sequence ID" value="EGG41304.1"/>
    <property type="molecule type" value="Genomic_DNA"/>
</dbReference>
<comment type="cofactor">
    <cofactor evidence="7">
        <name>[4Fe-4S] cluster</name>
        <dbReference type="ChEBI" id="CHEBI:49883"/>
    </cofactor>
    <text evidence="7">Binds 1 [4Fe-4S] cluster.</text>
</comment>
<dbReference type="GO" id="GO:0006269">
    <property type="term" value="P:DNA replication, synthesis of primer"/>
    <property type="evidence" value="ECO:0007669"/>
    <property type="project" value="UniProtKB-UniRule"/>
</dbReference>
<protein>
    <recommendedName>
        <fullName evidence="7">DNA primase large subunit PriL</fullName>
    </recommendedName>
</protein>
<dbReference type="CDD" id="cd06560">
    <property type="entry name" value="PriL"/>
    <property type="match status" value="1"/>
</dbReference>
<dbReference type="InterPro" id="IPR023642">
    <property type="entry name" value="DNA_primase_lsu_PriL"/>
</dbReference>
<dbReference type="InterPro" id="IPR007238">
    <property type="entry name" value="DNA_primase_lsu_euk/arc"/>
</dbReference>
<dbReference type="GO" id="GO:0006270">
    <property type="term" value="P:DNA replication initiation"/>
    <property type="evidence" value="ECO:0007669"/>
    <property type="project" value="TreeGrafter"/>
</dbReference>
<sequence>MLALGQDEIAKYPFLADAGQYLKDKGFTLEQFGTDPDLKSLIEKAYNRIEVAADGKIYQSDLIGDQASNQAALPREVFSFLLAIVLLKLSGMHTLIKRFALAEARRAEKYLEKDLANISDESKKQLAIRVIDDLFSVQIKKHDDYFVIPVSDYLKHSINFHEREWKLINRHVENGLVFLSPHETVRLIRKELGTYISSKIINAKTPPMIVGFEESVGKLISMSKKFATYTVTTGEYPPCIKHAIEVLEKGENLPHSGRFMLATFLLSKGQTVEEIAPLFKNAPDYNQRVTLYQLNHLAGTSGSGTHYSCPSCEKLKTQNLCFAIPECDNIINPLQFGKKRI</sequence>
<evidence type="ECO:0000256" key="5">
    <source>
        <dbReference type="ARBA" id="ARBA00023004"/>
    </source>
</evidence>
<evidence type="ECO:0000256" key="1">
    <source>
        <dbReference type="ARBA" id="ARBA00022485"/>
    </source>
</evidence>
<dbReference type="PANTHER" id="PTHR10537">
    <property type="entry name" value="DNA PRIMASE LARGE SUBUNIT"/>
    <property type="match status" value="1"/>
</dbReference>
<keyword evidence="3 7" id="KW-0235">DNA replication</keyword>
<dbReference type="PANTHER" id="PTHR10537:SF3">
    <property type="entry name" value="DNA PRIMASE LARGE SUBUNIT"/>
    <property type="match status" value="1"/>
</dbReference>
<evidence type="ECO:0000259" key="8">
    <source>
        <dbReference type="Pfam" id="PF04104"/>
    </source>
</evidence>
<dbReference type="HAMAP" id="MF_00701">
    <property type="entry name" value="DNA_primase_lrg_arc"/>
    <property type="match status" value="1"/>
</dbReference>
<comment type="function">
    <text evidence="7">Regulatory subunit of DNA primase, an RNA polymerase that catalyzes the synthesis of short RNA molecules used as primers for DNA polymerase during DNA replication. Stabilizes and modulates the activity of the small subunit, increasing the rate of DNA synthesis, and conferring RNA synthesis capability. The DNA polymerase activity may enable DNA primase to also catalyze primer extension after primer synthesis. May also play a role in DNA repair.</text>
</comment>
<evidence type="ECO:0000256" key="7">
    <source>
        <dbReference type="HAMAP-Rule" id="MF_00701"/>
    </source>
</evidence>